<dbReference type="InterPro" id="IPR050519">
    <property type="entry name" value="Glycosyltransf_28_UgtP"/>
</dbReference>
<proteinExistence type="inferred from homology"/>
<dbReference type="PANTHER" id="PTHR43025:SF3">
    <property type="entry name" value="MONOGALACTOSYLDIACYLGLYCEROL SYNTHASE 1, CHLOROPLASTIC"/>
    <property type="match status" value="1"/>
</dbReference>
<dbReference type="GO" id="GO:0016020">
    <property type="term" value="C:membrane"/>
    <property type="evidence" value="ECO:0007669"/>
    <property type="project" value="UniProtKB-SubCell"/>
</dbReference>
<dbReference type="Proteomes" id="UP000229362">
    <property type="component" value="Unassembled WGS sequence"/>
</dbReference>
<evidence type="ECO:0000259" key="6">
    <source>
        <dbReference type="Pfam" id="PF06925"/>
    </source>
</evidence>
<dbReference type="InterPro" id="IPR007235">
    <property type="entry name" value="Glyco_trans_28_C"/>
</dbReference>
<dbReference type="SUPFAM" id="SSF53756">
    <property type="entry name" value="UDP-Glycosyltransferase/glycogen phosphorylase"/>
    <property type="match status" value="1"/>
</dbReference>
<evidence type="ECO:0000256" key="2">
    <source>
        <dbReference type="ARBA" id="ARBA00006962"/>
    </source>
</evidence>
<evidence type="ECO:0000256" key="3">
    <source>
        <dbReference type="ARBA" id="ARBA00022676"/>
    </source>
</evidence>
<feature type="domain" description="Glycosyl transferase family 28 C-terminal" evidence="5">
    <location>
        <begin position="213"/>
        <end position="335"/>
    </location>
</feature>
<feature type="domain" description="Diacylglycerol glucosyltransferase N-terminal" evidence="6">
    <location>
        <begin position="17"/>
        <end position="187"/>
    </location>
</feature>
<dbReference type="EMBL" id="PFBZ01000128">
    <property type="protein sequence ID" value="PIT86481.1"/>
    <property type="molecule type" value="Genomic_DNA"/>
</dbReference>
<comment type="caution">
    <text evidence="7">The sequence shown here is derived from an EMBL/GenBank/DDBJ whole genome shotgun (WGS) entry which is preliminary data.</text>
</comment>
<evidence type="ECO:0000313" key="7">
    <source>
        <dbReference type="EMBL" id="PIT86481.1"/>
    </source>
</evidence>
<dbReference type="Pfam" id="PF04101">
    <property type="entry name" value="Glyco_tran_28_C"/>
    <property type="match status" value="1"/>
</dbReference>
<reference evidence="8" key="1">
    <citation type="submission" date="2017-09" db="EMBL/GenBank/DDBJ databases">
        <title>Depth-based differentiation of microbial function through sediment-hosted aquifers and enrichment of novel symbionts in the deep terrestrial subsurface.</title>
        <authorList>
            <person name="Probst A.J."/>
            <person name="Ladd B."/>
            <person name="Jarett J.K."/>
            <person name="Geller-Mcgrath D.E."/>
            <person name="Sieber C.M.K."/>
            <person name="Emerson J.B."/>
            <person name="Anantharaman K."/>
            <person name="Thomas B.C."/>
            <person name="Malmstrom R."/>
            <person name="Stieglmeier M."/>
            <person name="Klingl A."/>
            <person name="Woyke T."/>
            <person name="Ryan C.M."/>
            <person name="Banfield J.F."/>
        </authorList>
    </citation>
    <scope>NUCLEOTIDE SEQUENCE [LARGE SCALE GENOMIC DNA]</scope>
</reference>
<dbReference type="PANTHER" id="PTHR43025">
    <property type="entry name" value="MONOGALACTOSYLDIACYLGLYCEROL SYNTHASE"/>
    <property type="match status" value="1"/>
</dbReference>
<organism evidence="7 8">
    <name type="scientific">Candidatus Magasanikbacteria bacterium CG10_big_fil_rev_8_21_14_0_10_43_6</name>
    <dbReference type="NCBI Taxonomy" id="1974650"/>
    <lineage>
        <taxon>Bacteria</taxon>
        <taxon>Candidatus Magasanikiibacteriota</taxon>
    </lineage>
</organism>
<name>A0A2M6W124_9BACT</name>
<dbReference type="Gene3D" id="3.40.50.2000">
    <property type="entry name" value="Glycogen Phosphorylase B"/>
    <property type="match status" value="1"/>
</dbReference>
<keyword evidence="3" id="KW-0328">Glycosyltransferase</keyword>
<gene>
    <name evidence="7" type="ORF">COU33_02945</name>
</gene>
<evidence type="ECO:0008006" key="9">
    <source>
        <dbReference type="Google" id="ProtNLM"/>
    </source>
</evidence>
<dbReference type="InterPro" id="IPR009695">
    <property type="entry name" value="Diacylglyc_glucosyltr_N"/>
</dbReference>
<evidence type="ECO:0000313" key="8">
    <source>
        <dbReference type="Proteomes" id="UP000229362"/>
    </source>
</evidence>
<accession>A0A2M6W124</accession>
<keyword evidence="4" id="KW-0808">Transferase</keyword>
<comment type="similarity">
    <text evidence="2">Belongs to the glycosyltransferase 28 family.</text>
</comment>
<dbReference type="AlphaFoldDB" id="A0A2M6W124"/>
<dbReference type="GO" id="GO:0016758">
    <property type="term" value="F:hexosyltransferase activity"/>
    <property type="evidence" value="ECO:0007669"/>
    <property type="project" value="InterPro"/>
</dbReference>
<sequence>MHKKKLLIISVSAGRGHVRAAEALKKTATALVADTELTVEHIDMMEYVSMPLRKAIIETYDVLVRTIPSLWGYIYEKTNDDKRVKTVSKIIKKANQFNSRKFYQFLNTFDPDYIICTHSFPAQVIEQSREPRHKGIPLSVVITDYGIHSYWLVSTRATYFVATKKMKWEMVQKGIPEKHVIISGIPVDPIFCMNKSIPDLHSKYHISSTERVVLLLSGGQGFMKSDTVLALLLQHTYTNPIRIIAVAGKNKKLVKQLGAVVQSAGTSIPVDIVGWTETVDEYLHLADVVVTKPGGSTTSECILLGKPMIVINPIPGQEEHNAEYIADAGYGHIVRTGTDLLYYVDMYTTKPMSTCSDQARTTPAAEVIVKTVYRDMIINMKSKNK</sequence>
<dbReference type="Pfam" id="PF06925">
    <property type="entry name" value="MGDG_synth"/>
    <property type="match status" value="1"/>
</dbReference>
<comment type="subcellular location">
    <subcellularLocation>
        <location evidence="1">Membrane</location>
    </subcellularLocation>
</comment>
<evidence type="ECO:0000256" key="4">
    <source>
        <dbReference type="ARBA" id="ARBA00022679"/>
    </source>
</evidence>
<protein>
    <recommendedName>
        <fullName evidence="9">UDP-N-acetylglucosamine--LPS N-acetylglucosamine transferase</fullName>
    </recommendedName>
</protein>
<evidence type="ECO:0000259" key="5">
    <source>
        <dbReference type="Pfam" id="PF04101"/>
    </source>
</evidence>
<dbReference type="GO" id="GO:0009247">
    <property type="term" value="P:glycolipid biosynthetic process"/>
    <property type="evidence" value="ECO:0007669"/>
    <property type="project" value="InterPro"/>
</dbReference>
<evidence type="ECO:0000256" key="1">
    <source>
        <dbReference type="ARBA" id="ARBA00004370"/>
    </source>
</evidence>